<evidence type="ECO:0000313" key="1">
    <source>
        <dbReference type="EMBL" id="KAE8323729.1"/>
    </source>
</evidence>
<accession>A0A5N6WV59</accession>
<dbReference type="EMBL" id="ML741826">
    <property type="protein sequence ID" value="KAE8323729.1"/>
    <property type="molecule type" value="Genomic_DNA"/>
</dbReference>
<proteinExistence type="predicted"/>
<organism evidence="1 2">
    <name type="scientific">Aspergillus sergii</name>
    <dbReference type="NCBI Taxonomy" id="1034303"/>
    <lineage>
        <taxon>Eukaryota</taxon>
        <taxon>Fungi</taxon>
        <taxon>Dikarya</taxon>
        <taxon>Ascomycota</taxon>
        <taxon>Pezizomycotina</taxon>
        <taxon>Eurotiomycetes</taxon>
        <taxon>Eurotiomycetidae</taxon>
        <taxon>Eurotiales</taxon>
        <taxon>Aspergillaceae</taxon>
        <taxon>Aspergillus</taxon>
        <taxon>Aspergillus subgen. Circumdati</taxon>
    </lineage>
</organism>
<dbReference type="AlphaFoldDB" id="A0A5N6WV59"/>
<keyword evidence="2" id="KW-1185">Reference proteome</keyword>
<evidence type="ECO:0000313" key="2">
    <source>
        <dbReference type="Proteomes" id="UP000325945"/>
    </source>
</evidence>
<dbReference type="Gene3D" id="2.60.270.50">
    <property type="match status" value="1"/>
</dbReference>
<reference evidence="2" key="1">
    <citation type="submission" date="2019-04" db="EMBL/GenBank/DDBJ databases">
        <title>Friends and foes A comparative genomics studyof 23 Aspergillus species from section Flavi.</title>
        <authorList>
            <consortium name="DOE Joint Genome Institute"/>
            <person name="Kjaerbolling I."/>
            <person name="Vesth T."/>
            <person name="Frisvad J.C."/>
            <person name="Nybo J.L."/>
            <person name="Theobald S."/>
            <person name="Kildgaard S."/>
            <person name="Isbrandt T."/>
            <person name="Kuo A."/>
            <person name="Sato A."/>
            <person name="Lyhne E.K."/>
            <person name="Kogle M.E."/>
            <person name="Wiebenga A."/>
            <person name="Kun R.S."/>
            <person name="Lubbers R.J."/>
            <person name="Makela M.R."/>
            <person name="Barry K."/>
            <person name="Chovatia M."/>
            <person name="Clum A."/>
            <person name="Daum C."/>
            <person name="Haridas S."/>
            <person name="He G."/>
            <person name="LaButti K."/>
            <person name="Lipzen A."/>
            <person name="Mondo S."/>
            <person name="Riley R."/>
            <person name="Salamov A."/>
            <person name="Simmons B.A."/>
            <person name="Magnuson J.K."/>
            <person name="Henrissat B."/>
            <person name="Mortensen U.H."/>
            <person name="Larsen T.O."/>
            <person name="Devries R.P."/>
            <person name="Grigoriev I.V."/>
            <person name="Machida M."/>
            <person name="Baker S.E."/>
            <person name="Andersen M.R."/>
        </authorList>
    </citation>
    <scope>NUCLEOTIDE SEQUENCE [LARGE SCALE GENOMIC DNA]</scope>
    <source>
        <strain evidence="2">CBS 130017</strain>
    </source>
</reference>
<name>A0A5N6WV59_9EURO</name>
<gene>
    <name evidence="1" type="ORF">BDV39DRAFT_181705</name>
</gene>
<protein>
    <submittedName>
        <fullName evidence="1">Uncharacterized protein</fullName>
    </submittedName>
</protein>
<sequence length="160" mass="17635">MSDYGDVNDFQSAKNQIHFKVDNQTSFDLEPQEYYAYFGNFEEEPSEIQSNSSGSGGHLVSSRNPFGGTTGMVGYKIIGGSETLYLRFLATNPYMSAKDNTSISAILDNDAGINQSNYKSLEKREEQDDTRSFHGGTLKVTSAIGQADDATAFFTITFEE</sequence>
<dbReference type="Proteomes" id="UP000325945">
    <property type="component" value="Unassembled WGS sequence"/>
</dbReference>